<evidence type="ECO:0000256" key="3">
    <source>
        <dbReference type="ARBA" id="ARBA00022448"/>
    </source>
</evidence>
<comment type="similarity">
    <text evidence="2">Belongs to the bacterial solute-binding protein 5 family.</text>
</comment>
<dbReference type="Proteomes" id="UP001501295">
    <property type="component" value="Unassembled WGS sequence"/>
</dbReference>
<accession>A0ABP8W4E2</accession>
<dbReference type="PROSITE" id="PS51318">
    <property type="entry name" value="TAT"/>
    <property type="match status" value="1"/>
</dbReference>
<dbReference type="Gene3D" id="3.40.190.10">
    <property type="entry name" value="Periplasmic binding protein-like II"/>
    <property type="match status" value="1"/>
</dbReference>
<comment type="caution">
    <text evidence="6">The sequence shown here is derived from an EMBL/GenBank/DDBJ whole genome shotgun (WGS) entry which is preliminary data.</text>
</comment>
<organism evidence="6 7">
    <name type="scientific">Frondihabitans cladoniiphilus</name>
    <dbReference type="NCBI Taxonomy" id="715785"/>
    <lineage>
        <taxon>Bacteria</taxon>
        <taxon>Bacillati</taxon>
        <taxon>Actinomycetota</taxon>
        <taxon>Actinomycetes</taxon>
        <taxon>Micrococcales</taxon>
        <taxon>Microbacteriaceae</taxon>
        <taxon>Frondihabitans</taxon>
    </lineage>
</organism>
<keyword evidence="4" id="KW-0732">Signal</keyword>
<reference evidence="7" key="1">
    <citation type="journal article" date="2019" name="Int. J. Syst. Evol. Microbiol.">
        <title>The Global Catalogue of Microorganisms (GCM) 10K type strain sequencing project: providing services to taxonomists for standard genome sequencing and annotation.</title>
        <authorList>
            <consortium name="The Broad Institute Genomics Platform"/>
            <consortium name="The Broad Institute Genome Sequencing Center for Infectious Disease"/>
            <person name="Wu L."/>
            <person name="Ma J."/>
        </authorList>
    </citation>
    <scope>NUCLEOTIDE SEQUENCE [LARGE SCALE GENOMIC DNA]</scope>
    <source>
        <strain evidence="7">JCM 18956</strain>
    </source>
</reference>
<keyword evidence="7" id="KW-1185">Reference proteome</keyword>
<dbReference type="InterPro" id="IPR039424">
    <property type="entry name" value="SBP_5"/>
</dbReference>
<keyword evidence="3" id="KW-0813">Transport</keyword>
<evidence type="ECO:0000256" key="4">
    <source>
        <dbReference type="ARBA" id="ARBA00022729"/>
    </source>
</evidence>
<dbReference type="EMBL" id="BAABLM010000005">
    <property type="protein sequence ID" value="GAA4680443.1"/>
    <property type="molecule type" value="Genomic_DNA"/>
</dbReference>
<dbReference type="PANTHER" id="PTHR30290">
    <property type="entry name" value="PERIPLASMIC BINDING COMPONENT OF ABC TRANSPORTER"/>
    <property type="match status" value="1"/>
</dbReference>
<feature type="domain" description="Solute-binding protein family 5" evidence="5">
    <location>
        <begin position="118"/>
        <end position="487"/>
    </location>
</feature>
<evidence type="ECO:0000259" key="5">
    <source>
        <dbReference type="Pfam" id="PF00496"/>
    </source>
</evidence>
<evidence type="ECO:0000256" key="2">
    <source>
        <dbReference type="ARBA" id="ARBA00005695"/>
    </source>
</evidence>
<dbReference type="Pfam" id="PF00496">
    <property type="entry name" value="SBP_bac_5"/>
    <property type="match status" value="1"/>
</dbReference>
<dbReference type="RefSeq" id="WP_345376441.1">
    <property type="nucleotide sequence ID" value="NZ_BAABLM010000005.1"/>
</dbReference>
<dbReference type="Gene3D" id="3.10.105.10">
    <property type="entry name" value="Dipeptide-binding Protein, Domain 3"/>
    <property type="match status" value="1"/>
</dbReference>
<name>A0ABP8W4E2_9MICO</name>
<evidence type="ECO:0000313" key="7">
    <source>
        <dbReference type="Proteomes" id="UP001501295"/>
    </source>
</evidence>
<evidence type="ECO:0000313" key="6">
    <source>
        <dbReference type="EMBL" id="GAA4680443.1"/>
    </source>
</evidence>
<dbReference type="PANTHER" id="PTHR30290:SF10">
    <property type="entry name" value="PERIPLASMIC OLIGOPEPTIDE-BINDING PROTEIN-RELATED"/>
    <property type="match status" value="1"/>
</dbReference>
<dbReference type="InterPro" id="IPR006311">
    <property type="entry name" value="TAT_signal"/>
</dbReference>
<comment type="subcellular location">
    <subcellularLocation>
        <location evidence="1">Cell envelope</location>
    </subcellularLocation>
</comment>
<dbReference type="SUPFAM" id="SSF53850">
    <property type="entry name" value="Periplasmic binding protein-like II"/>
    <property type="match status" value="1"/>
</dbReference>
<dbReference type="InterPro" id="IPR000914">
    <property type="entry name" value="SBP_5_dom"/>
</dbReference>
<protein>
    <recommendedName>
        <fullName evidence="5">Solute-binding protein family 5 domain-containing protein</fullName>
    </recommendedName>
</protein>
<evidence type="ECO:0000256" key="1">
    <source>
        <dbReference type="ARBA" id="ARBA00004196"/>
    </source>
</evidence>
<proteinExistence type="inferred from homology"/>
<sequence length="566" mass="60827">MNNPTALERLLAAPVSRRKLFITGGLTLATTGLLAACSTDGSGTSASASGAAGAAGVAGKSTITVAAPTLVTTFVPDGGGASGALNDILWPNLGAGLIRFPYKKNKSSGEFEQDAYHFEGWLADTYEISADGKTVTFHLNKTVTSTNGNPFTADDVLFSQERRMLSPYAVRRAEEIAAIPDMNSWSKIDDHTVSLTITDKKWQYLILNTLAVPYSGYIYDSVLMKAKQSTADPYAVVWSKSNYNNGFGAYKVTSVVPNQSMTWEARSDAVFGEAKIKKITFTPVADAGTRASTLISGDIDASIALQPADMASMLTNKALSVPEYSNPSATANLGMVTSKGPFADELVRQALCYAVPYQQIIDNVYHGRAKKTVGYLNPSAPGFTEKGLPVYDYDIAKSKSLLKKAGKTSVSFEVAYSNAAPDMQAIAVQIQSYAKAAGFTVTLKAVPDSDFYGNLSKHAYDSFLYRVAIWSQDPAQQLVNYVNTTPDYNFTDYRVTTSEDLAAKSYDEPAFSKAAGALWNEAEKGLLEAAPLDFIVRVQPLNAFTAGLKGVPFRYDYAVDFAAITI</sequence>
<gene>
    <name evidence="6" type="ORF">GCM10025780_27150</name>
</gene>